<feature type="binding site" evidence="12">
    <location>
        <position position="11"/>
    </location>
    <ligand>
        <name>Mg(2+)</name>
        <dbReference type="ChEBI" id="CHEBI:18420"/>
    </ligand>
</feature>
<feature type="site" description="Stabilizes the phosphoryl group" evidence="11">
    <location>
        <position position="53"/>
    </location>
</feature>
<dbReference type="Proteomes" id="UP000242301">
    <property type="component" value="Unassembled WGS sequence"/>
</dbReference>
<evidence type="ECO:0000256" key="5">
    <source>
        <dbReference type="ARBA" id="ARBA00022833"/>
    </source>
</evidence>
<dbReference type="NCBIfam" id="TIGR01662">
    <property type="entry name" value="HAD-SF-IIIA"/>
    <property type="match status" value="1"/>
</dbReference>
<keyword evidence="5 12" id="KW-0862">Zinc</keyword>
<sequence>MNKITPAIFLDRDGTINIDYGHVYKINDFQFIEGSIEAMLKFKTMGYAIVVVTNQSGIGLGIYTEKQFLQLSKWMNQFLADCGINLDGIFFCPHHPDAKYKKYRQKCKCRKPEPGLLLDAQLFLNIDAASSIMIGDKYTDILAGKAANIKTNVLVTSNNLKTNESMTNADIIINSIANLPEKLFK</sequence>
<comment type="cofactor">
    <cofactor evidence="12">
        <name>Mg(2+)</name>
        <dbReference type="ChEBI" id="CHEBI:18420"/>
    </cofactor>
</comment>
<evidence type="ECO:0000256" key="7">
    <source>
        <dbReference type="ARBA" id="ARBA00031828"/>
    </source>
</evidence>
<reference evidence="14" key="1">
    <citation type="submission" date="2015-05" db="EMBL/GenBank/DDBJ databases">
        <authorList>
            <person name="Manzano-Marin A."/>
        </authorList>
    </citation>
    <scope>NUCLEOTIDE SEQUENCE [LARGE SCALE GENOMIC DNA]</scope>
    <source>
        <strain evidence="14">officinalis</strain>
    </source>
</reference>
<evidence type="ECO:0000313" key="13">
    <source>
        <dbReference type="EMBL" id="CRK85807.1"/>
    </source>
</evidence>
<dbReference type="InterPro" id="IPR006543">
    <property type="entry name" value="Histidinol-phos"/>
</dbReference>
<dbReference type="EMBL" id="CVRF01000003">
    <property type="protein sequence ID" value="CRK85807.1"/>
    <property type="molecule type" value="Genomic_DNA"/>
</dbReference>
<feature type="active site" description="Nucleophile" evidence="10">
    <location>
        <position position="11"/>
    </location>
</feature>
<evidence type="ECO:0000256" key="2">
    <source>
        <dbReference type="ARBA" id="ARBA00022490"/>
    </source>
</evidence>
<dbReference type="SUPFAM" id="SSF56784">
    <property type="entry name" value="HAD-like"/>
    <property type="match status" value="1"/>
</dbReference>
<evidence type="ECO:0000313" key="14">
    <source>
        <dbReference type="Proteomes" id="UP000242301"/>
    </source>
</evidence>
<dbReference type="AlphaFoldDB" id="A0A0M6W915"/>
<comment type="cofactor">
    <cofactor evidence="12">
        <name>Zn(2+)</name>
        <dbReference type="ChEBI" id="CHEBI:29105"/>
    </cofactor>
</comment>
<dbReference type="EC" id="3.1.3.-" evidence="9"/>
<dbReference type="InterPro" id="IPR023214">
    <property type="entry name" value="HAD_sf"/>
</dbReference>
<dbReference type="Gene3D" id="3.40.50.1000">
    <property type="entry name" value="HAD superfamily/HAD-like"/>
    <property type="match status" value="1"/>
</dbReference>
<dbReference type="PIRSF" id="PIRSF004682">
    <property type="entry name" value="GmhB"/>
    <property type="match status" value="1"/>
</dbReference>
<evidence type="ECO:0000256" key="9">
    <source>
        <dbReference type="PIRNR" id="PIRNR004682"/>
    </source>
</evidence>
<feature type="binding site" evidence="12">
    <location>
        <position position="92"/>
    </location>
    <ligand>
        <name>Zn(2+)</name>
        <dbReference type="ChEBI" id="CHEBI:29105"/>
    </ligand>
</feature>
<evidence type="ECO:0000256" key="8">
    <source>
        <dbReference type="ARBA" id="ARBA00061616"/>
    </source>
</evidence>
<feature type="binding site" evidence="12">
    <location>
        <position position="107"/>
    </location>
    <ligand>
        <name>Zn(2+)</name>
        <dbReference type="ChEBI" id="CHEBI:29105"/>
    </ligand>
</feature>
<keyword evidence="4 9" id="KW-0378">Hydrolase</keyword>
<evidence type="ECO:0000256" key="3">
    <source>
        <dbReference type="ARBA" id="ARBA00022723"/>
    </source>
</evidence>
<gene>
    <name evidence="13" type="primary">gmhB</name>
    <name evidence="13" type="ORF">SOFFGTOCOR_0390</name>
</gene>
<dbReference type="NCBIfam" id="TIGR00213">
    <property type="entry name" value="GmhB_yaeD"/>
    <property type="match status" value="1"/>
</dbReference>
<keyword evidence="2 9" id="KW-0963">Cytoplasm</keyword>
<dbReference type="NCBIfam" id="TIGR01656">
    <property type="entry name" value="Histidinol-ppas"/>
    <property type="match status" value="1"/>
</dbReference>
<accession>A0A0M6W915</accession>
<dbReference type="GO" id="GO:0005737">
    <property type="term" value="C:cytoplasm"/>
    <property type="evidence" value="ECO:0007669"/>
    <property type="project" value="UniProtKB-SubCell"/>
</dbReference>
<comment type="subcellular location">
    <subcellularLocation>
        <location evidence="1 9">Cytoplasm</location>
    </subcellularLocation>
</comment>
<organism evidence="13 14">
    <name type="scientific">Candidatus Providencia siddallii</name>
    <dbReference type="NCBI Taxonomy" id="1715285"/>
    <lineage>
        <taxon>Bacteria</taxon>
        <taxon>Pseudomonadati</taxon>
        <taxon>Pseudomonadota</taxon>
        <taxon>Gammaproteobacteria</taxon>
        <taxon>Enterobacterales</taxon>
        <taxon>Morganellaceae</taxon>
        <taxon>Providencia</taxon>
    </lineage>
</organism>
<dbReference type="GO" id="GO:0046872">
    <property type="term" value="F:metal ion binding"/>
    <property type="evidence" value="ECO:0007669"/>
    <property type="project" value="UniProtKB-KW"/>
</dbReference>
<name>A0A0M6W915_9GAMM</name>
<feature type="binding site" evidence="12">
    <location>
        <position position="94"/>
    </location>
    <ligand>
        <name>Zn(2+)</name>
        <dbReference type="ChEBI" id="CHEBI:29105"/>
    </ligand>
</feature>
<feature type="binding site" evidence="12">
    <location>
        <position position="109"/>
    </location>
    <ligand>
        <name>Zn(2+)</name>
        <dbReference type="ChEBI" id="CHEBI:29105"/>
    </ligand>
</feature>
<proteinExistence type="inferred from homology"/>
<dbReference type="GO" id="GO:0016791">
    <property type="term" value="F:phosphatase activity"/>
    <property type="evidence" value="ECO:0007669"/>
    <property type="project" value="InterPro"/>
</dbReference>
<evidence type="ECO:0000256" key="4">
    <source>
        <dbReference type="ARBA" id="ARBA00022801"/>
    </source>
</evidence>
<dbReference type="PANTHER" id="PTHR42891:SF1">
    <property type="entry name" value="D-GLYCERO-BETA-D-MANNO-HEPTOSE-1,7-BISPHOSPHATE 7-PHOSPHATASE"/>
    <property type="match status" value="1"/>
</dbReference>
<dbReference type="InterPro" id="IPR004446">
    <property type="entry name" value="Heptose_bisP_phosphatase"/>
</dbReference>
<evidence type="ECO:0000256" key="6">
    <source>
        <dbReference type="ARBA" id="ARBA00023277"/>
    </source>
</evidence>
<dbReference type="GO" id="GO:0005975">
    <property type="term" value="P:carbohydrate metabolic process"/>
    <property type="evidence" value="ECO:0007669"/>
    <property type="project" value="InterPro"/>
</dbReference>
<dbReference type="InterPro" id="IPR036412">
    <property type="entry name" value="HAD-like_sf"/>
</dbReference>
<dbReference type="InterPro" id="IPR006549">
    <property type="entry name" value="HAD-SF_hydro_IIIA"/>
</dbReference>
<feature type="site" description="Contributes to substrate recognition" evidence="11">
    <location>
        <position position="110"/>
    </location>
</feature>
<protein>
    <recommendedName>
        <fullName evidence="7 9">D,D-heptose 1,7-bisphosphate phosphatase</fullName>
        <ecNumber evidence="9">3.1.3.-</ecNumber>
    </recommendedName>
</protein>
<dbReference type="CDD" id="cd07503">
    <property type="entry name" value="HAD_HisB-N"/>
    <property type="match status" value="1"/>
</dbReference>
<feature type="binding site" evidence="12">
    <location>
        <position position="136"/>
    </location>
    <ligand>
        <name>Mg(2+)</name>
        <dbReference type="ChEBI" id="CHEBI:18420"/>
    </ligand>
</feature>
<feature type="active site" description="Proton donor" evidence="10">
    <location>
        <position position="13"/>
    </location>
</feature>
<keyword evidence="6 9" id="KW-0119">Carbohydrate metabolism</keyword>
<evidence type="ECO:0000256" key="12">
    <source>
        <dbReference type="PIRSR" id="PIRSR004682-4"/>
    </source>
</evidence>
<comment type="similarity">
    <text evidence="8 9">Belongs to the gmhB family.</text>
</comment>
<keyword evidence="12" id="KW-0460">Magnesium</keyword>
<dbReference type="PANTHER" id="PTHR42891">
    <property type="entry name" value="D-GLYCERO-BETA-D-MANNO-HEPTOSE-1,7-BISPHOSPHATE 7-PHOSPHATASE"/>
    <property type="match status" value="1"/>
</dbReference>
<keyword evidence="3 12" id="KW-0479">Metal-binding</keyword>
<evidence type="ECO:0000256" key="11">
    <source>
        <dbReference type="PIRSR" id="PIRSR004682-3"/>
    </source>
</evidence>
<evidence type="ECO:0000256" key="10">
    <source>
        <dbReference type="PIRSR" id="PIRSR004682-1"/>
    </source>
</evidence>
<feature type="site" description="Stabilizes the phosphoryl group" evidence="11">
    <location>
        <position position="111"/>
    </location>
</feature>
<evidence type="ECO:0000256" key="1">
    <source>
        <dbReference type="ARBA" id="ARBA00004496"/>
    </source>
</evidence>
<dbReference type="NCBIfam" id="NF006506">
    <property type="entry name" value="PRK08942.1"/>
    <property type="match status" value="1"/>
</dbReference>
<feature type="binding site" evidence="12">
    <location>
        <position position="137"/>
    </location>
    <ligand>
        <name>Mg(2+)</name>
        <dbReference type="ChEBI" id="CHEBI:18420"/>
    </ligand>
</feature>
<dbReference type="FunFam" id="3.40.50.1000:FF:000037">
    <property type="entry name" value="D,D-heptose 1,7-bisphosphate phosphatase"/>
    <property type="match status" value="1"/>
</dbReference>
<dbReference type="STRING" id="1715285.SOFFGTOCOR_0390"/>
<feature type="binding site" evidence="12">
    <location>
        <position position="13"/>
    </location>
    <ligand>
        <name>Mg(2+)</name>
        <dbReference type="ChEBI" id="CHEBI:18420"/>
    </ligand>
</feature>
<keyword evidence="14" id="KW-1185">Reference proteome</keyword>
<dbReference type="Pfam" id="PF13242">
    <property type="entry name" value="Hydrolase_like"/>
    <property type="match status" value="1"/>
</dbReference>